<dbReference type="AlphaFoldDB" id="A0A8J2R112"/>
<sequence>MDHVLTTKKSFYLKSNQRSMDVNYKYQDWEPKSPGVYYDYDLKTTKSTTELKEVTIQTNTETTAVTTTEVTTLSIETTAATETTVPTATTVPTVTTTQTKTTKGTISVIHNYTDTATTETTTLTSEIIDEGIQEINDTVPETNSSYTTLEITDLLTNTLPADATLEDLLHWFASTSPDEYTTLIPPPPTINVLSLMPHETEDNVLDHLDPWTTTTKNPILEEIKDEINKTNDYFASSVRELVIVLSHKNSSHVDTLLMDLNSRLASAMEKNTLAMFSGLMIGAFQALLQMLMLATDDVRQEYFNYAIYALENRHTAFASDINAVFDVVETIYTDKDVAEISDIIKKVEAYPNITEDSDTLIGELIEAYILKPHANIVGTAKEKLLLMELHTALEDRLFPGHDLGRRFGKERKENISAKFKSITKTVKHNLISRKYLKRIDKIQKTTKLPKYKNDQKQRARNVKKIKSKEQRKKERRLVEKERKIIRASSNSRESSLQSISSTSSESEETQDSDIVRYKLESAYSHSRETKRKRLQNKAMRYKAHSKQIKTKPNRYRKLTTPNDEEMLKIRLKDALLHTTKLRRFGHKLDRLTKKDSYSDDEAILKSKIYKVFGFNHDIKHNYQRSLYLRNGKIWNVERFNAKGVGGYDYKDWEAKSPDLYDYILPKTNSTVVTEHTNATETPTTEETETTNSTTETQSVESTETTVTTDIYHVVTTLTISLPLTPPTTSTTESTTEVTPTNEIPSLFASDGFVFQHPSDTTATSETSIFVDPIKAKIRSEILESKKKLRAGYFTSSAYVLLKIIDRKRDEDIGNLLQGLDGEIIRLNSLHHLAVFGTLVTTSLSTMVRVMATTPIEIIRSQTKTGLNMIETRKDSLNPDTNAMFDVVDAMYTDEDYHNIVDVLTEIQNYPNNTPPADKISEAFIIASILQPFARIQGTAKAKLFLSELDRAVKNQLLIGRRRTNASGKHGKSTVASPTVVRKAMRPKSQKITKAIQRALPTPEIEDSTEVDYTSYVKDPEMMKKLKTKMIIYKQKFQKIRKKEKKMKTKRGPTSTAFITKLVPPMRKSKYYMRKYVKKNLYKMKTTLKKTTYFTWRFHGPYKKFRPLRKFMGTSDDVDTDRLSYRAGSNSDLEIDEQDEDLNRITISMAESNKDSTKNYLPESSISKEVELKANLNDAMYHPNNETIRRRSNVRKVNKIRLDSFSDDEAVLKGNIYKVFGYSNDFAKQLRTLAGGQG</sequence>
<keyword evidence="3" id="KW-1185">Reference proteome</keyword>
<evidence type="ECO:0000313" key="3">
    <source>
        <dbReference type="Proteomes" id="UP000789524"/>
    </source>
</evidence>
<feature type="compositionally biased region" description="Low complexity" evidence="1">
    <location>
        <begin position="689"/>
        <end position="705"/>
    </location>
</feature>
<reference evidence="2" key="1">
    <citation type="submission" date="2021-09" db="EMBL/GenBank/DDBJ databases">
        <authorList>
            <person name="Martin H S."/>
        </authorList>
    </citation>
    <scope>NUCLEOTIDE SEQUENCE</scope>
</reference>
<proteinExistence type="predicted"/>
<protein>
    <submittedName>
        <fullName evidence="2">(African queen) hypothetical protein</fullName>
    </submittedName>
</protein>
<feature type="compositionally biased region" description="Low complexity" evidence="1">
    <location>
        <begin position="488"/>
        <end position="504"/>
    </location>
</feature>
<feature type="compositionally biased region" description="Low complexity" evidence="1">
    <location>
        <begin position="672"/>
        <end position="682"/>
    </location>
</feature>
<comment type="caution">
    <text evidence="2">The sequence shown here is derived from an EMBL/GenBank/DDBJ whole genome shotgun (WGS) entry which is preliminary data.</text>
</comment>
<feature type="region of interest" description="Disordered" evidence="1">
    <location>
        <begin position="671"/>
        <end position="705"/>
    </location>
</feature>
<accession>A0A8J2R112</accession>
<feature type="compositionally biased region" description="Basic and acidic residues" evidence="1">
    <location>
        <begin position="467"/>
        <end position="484"/>
    </location>
</feature>
<evidence type="ECO:0000256" key="1">
    <source>
        <dbReference type="SAM" id="MobiDB-lite"/>
    </source>
</evidence>
<dbReference type="EMBL" id="CAKASE010000076">
    <property type="protein sequence ID" value="CAG9577483.1"/>
    <property type="molecule type" value="Genomic_DNA"/>
</dbReference>
<dbReference type="Proteomes" id="UP000789524">
    <property type="component" value="Unassembled WGS sequence"/>
</dbReference>
<name>A0A8J2R112_9NEOP</name>
<dbReference type="OrthoDB" id="6930132at2759"/>
<organism evidence="2 3">
    <name type="scientific">Danaus chrysippus</name>
    <name type="common">African queen</name>
    <dbReference type="NCBI Taxonomy" id="151541"/>
    <lineage>
        <taxon>Eukaryota</taxon>
        <taxon>Metazoa</taxon>
        <taxon>Ecdysozoa</taxon>
        <taxon>Arthropoda</taxon>
        <taxon>Hexapoda</taxon>
        <taxon>Insecta</taxon>
        <taxon>Pterygota</taxon>
        <taxon>Neoptera</taxon>
        <taxon>Endopterygota</taxon>
        <taxon>Lepidoptera</taxon>
        <taxon>Glossata</taxon>
        <taxon>Ditrysia</taxon>
        <taxon>Papilionoidea</taxon>
        <taxon>Nymphalidae</taxon>
        <taxon>Danainae</taxon>
        <taxon>Danaini</taxon>
        <taxon>Danaina</taxon>
        <taxon>Danaus</taxon>
        <taxon>Anosia</taxon>
    </lineage>
</organism>
<feature type="region of interest" description="Disordered" evidence="1">
    <location>
        <begin position="446"/>
        <end position="511"/>
    </location>
</feature>
<evidence type="ECO:0000313" key="2">
    <source>
        <dbReference type="EMBL" id="CAG9577483.1"/>
    </source>
</evidence>
<gene>
    <name evidence="2" type="ORF">DCHRY22_LOCUS12313</name>
</gene>